<feature type="signal peptide" evidence="2">
    <location>
        <begin position="1"/>
        <end position="22"/>
    </location>
</feature>
<accession>W2SVM3</accession>
<name>W2SVM3_NECAM</name>
<dbReference type="PANTHER" id="PTHR11161">
    <property type="entry name" value="O-ACYLTRANSFERASE"/>
    <property type="match status" value="1"/>
</dbReference>
<evidence type="ECO:0008006" key="5">
    <source>
        <dbReference type="Google" id="ProtNLM"/>
    </source>
</evidence>
<dbReference type="KEGG" id="nai:NECAME_18650"/>
<evidence type="ECO:0000256" key="2">
    <source>
        <dbReference type="SAM" id="SignalP"/>
    </source>
</evidence>
<keyword evidence="2" id="KW-0732">Signal</keyword>
<keyword evidence="4" id="KW-1185">Reference proteome</keyword>
<evidence type="ECO:0000313" key="3">
    <source>
        <dbReference type="EMBL" id="ETN72856.1"/>
    </source>
</evidence>
<keyword evidence="1" id="KW-1133">Transmembrane helix</keyword>
<organism evidence="3 4">
    <name type="scientific">Necator americanus</name>
    <name type="common">Human hookworm</name>
    <dbReference type="NCBI Taxonomy" id="51031"/>
    <lineage>
        <taxon>Eukaryota</taxon>
        <taxon>Metazoa</taxon>
        <taxon>Ecdysozoa</taxon>
        <taxon>Nematoda</taxon>
        <taxon>Chromadorea</taxon>
        <taxon>Rhabditida</taxon>
        <taxon>Rhabditina</taxon>
        <taxon>Rhabditomorpha</taxon>
        <taxon>Strongyloidea</taxon>
        <taxon>Ancylostomatidae</taxon>
        <taxon>Bunostominae</taxon>
        <taxon>Necator</taxon>
    </lineage>
</organism>
<dbReference type="EMBL" id="KI662787">
    <property type="protein sequence ID" value="ETN72856.1"/>
    <property type="molecule type" value="Genomic_DNA"/>
</dbReference>
<gene>
    <name evidence="3" type="ORF">NECAME_18650</name>
</gene>
<dbReference type="OMA" id="NISEDCY"/>
<dbReference type="Proteomes" id="UP000053676">
    <property type="component" value="Unassembled WGS sequence"/>
</dbReference>
<keyword evidence="1" id="KW-0472">Membrane</keyword>
<dbReference type="OrthoDB" id="207378at2759"/>
<evidence type="ECO:0000313" key="4">
    <source>
        <dbReference type="Proteomes" id="UP000053676"/>
    </source>
</evidence>
<dbReference type="STRING" id="51031.W2SVM3"/>
<reference evidence="4" key="1">
    <citation type="journal article" date="2014" name="Nat. Genet.">
        <title>Genome of the human hookworm Necator americanus.</title>
        <authorList>
            <person name="Tang Y.T."/>
            <person name="Gao X."/>
            <person name="Rosa B.A."/>
            <person name="Abubucker S."/>
            <person name="Hallsworth-Pepin K."/>
            <person name="Martin J."/>
            <person name="Tyagi R."/>
            <person name="Heizer E."/>
            <person name="Zhang X."/>
            <person name="Bhonagiri-Palsikar V."/>
            <person name="Minx P."/>
            <person name="Warren W.C."/>
            <person name="Wang Q."/>
            <person name="Zhan B."/>
            <person name="Hotez P.J."/>
            <person name="Sternberg P.W."/>
            <person name="Dougall A."/>
            <person name="Gaze S.T."/>
            <person name="Mulvenna J."/>
            <person name="Sotillo J."/>
            <person name="Ranganathan S."/>
            <person name="Rabelo E.M."/>
            <person name="Wilson R.K."/>
            <person name="Felgner P.L."/>
            <person name="Bethony J."/>
            <person name="Hawdon J.M."/>
            <person name="Gasser R.B."/>
            <person name="Loukas A."/>
            <person name="Mitreva M."/>
        </authorList>
    </citation>
    <scope>NUCLEOTIDE SEQUENCE [LARGE SCALE GENOMIC DNA]</scope>
</reference>
<feature type="chain" id="PRO_5004825620" description="Acyltransferase 3 domain-containing protein" evidence="2">
    <location>
        <begin position="23"/>
        <end position="123"/>
    </location>
</feature>
<evidence type="ECO:0000256" key="1">
    <source>
        <dbReference type="SAM" id="Phobius"/>
    </source>
</evidence>
<dbReference type="InterPro" id="IPR052728">
    <property type="entry name" value="O2_lipid_transport_reg"/>
</dbReference>
<dbReference type="PANTHER" id="PTHR11161:SF0">
    <property type="entry name" value="O-ACYLTRANSFERASE LIKE PROTEIN"/>
    <property type="match status" value="1"/>
</dbReference>
<protein>
    <recommendedName>
        <fullName evidence="5">Acyltransferase 3 domain-containing protein</fullName>
    </recommendedName>
</protein>
<sequence length="123" mass="13605">MIFIGFFTVMLPLINGPFTASAAGMLGNNTVAVEVCKKYWWRNMLYINNLFGMTAECYPITWYLAVDTQLYIVAPIFLVTLLIRPLLGAALLVLASAVSVAYVYVITFRDNLPASIMGVFALP</sequence>
<feature type="transmembrane region" description="Helical" evidence="1">
    <location>
        <begin position="86"/>
        <end position="105"/>
    </location>
</feature>
<dbReference type="AlphaFoldDB" id="W2SVM3"/>
<keyword evidence="1" id="KW-0812">Transmembrane</keyword>
<proteinExistence type="predicted"/>